<protein>
    <submittedName>
        <fullName evidence="2">DUF1294 domain-containing protein</fullName>
    </submittedName>
</protein>
<dbReference type="Proteomes" id="UP001161704">
    <property type="component" value="Unassembled WGS sequence"/>
</dbReference>
<feature type="transmembrane region" description="Helical" evidence="1">
    <location>
        <begin position="22"/>
        <end position="41"/>
    </location>
</feature>
<name>A0AA42UBV5_AERCA</name>
<organism evidence="2 3">
    <name type="scientific">Aeromonas caviae</name>
    <name type="common">Aeromonas punctata</name>
    <dbReference type="NCBI Taxonomy" id="648"/>
    <lineage>
        <taxon>Bacteria</taxon>
        <taxon>Pseudomonadati</taxon>
        <taxon>Pseudomonadota</taxon>
        <taxon>Gammaproteobacteria</taxon>
        <taxon>Aeromonadales</taxon>
        <taxon>Aeromonadaceae</taxon>
        <taxon>Aeromonas</taxon>
    </lineage>
</organism>
<comment type="caution">
    <text evidence="2">The sequence shown here is derived from an EMBL/GenBank/DDBJ whole genome shotgun (WGS) entry which is preliminary data.</text>
</comment>
<proteinExistence type="predicted"/>
<keyword evidence="1" id="KW-0812">Transmembrane</keyword>
<accession>A0AA42UBV5</accession>
<evidence type="ECO:0000313" key="3">
    <source>
        <dbReference type="Proteomes" id="UP001161704"/>
    </source>
</evidence>
<evidence type="ECO:0000313" key="2">
    <source>
        <dbReference type="EMBL" id="MDH1503920.1"/>
    </source>
</evidence>
<dbReference type="Pfam" id="PF06961">
    <property type="entry name" value="DUF1294"/>
    <property type="match status" value="1"/>
</dbReference>
<keyword evidence="1" id="KW-1133">Transmembrane helix</keyword>
<sequence length="115" mass="13353">MMALALLPLGWAGWLGAHDANWWPLALILLMSLLTLVVYAWDKRQAIRGGWRVPEARLHLLELCGGWPGALVARQWLRHKTQKGSYRLRFWAIVWGQLLLLGIWLGWPLWPLWPL</sequence>
<keyword evidence="1" id="KW-0472">Membrane</keyword>
<gene>
    <name evidence="2" type="ORF">N5I20_02435</name>
</gene>
<dbReference type="EMBL" id="JAOCIZ010000006">
    <property type="protein sequence ID" value="MDH1503920.1"/>
    <property type="molecule type" value="Genomic_DNA"/>
</dbReference>
<reference evidence="2" key="1">
    <citation type="submission" date="2022-09" db="EMBL/GenBank/DDBJ databases">
        <title>Intensive care unit water sources are persistently colonized with multi-drug resistant bacteria and are the site of extensive horizontal gene transfer of antibiotic resistance genes.</title>
        <authorList>
            <person name="Diorio-Toth L."/>
        </authorList>
    </citation>
    <scope>NUCLEOTIDE SEQUENCE</scope>
    <source>
        <strain evidence="2">GD03710</strain>
    </source>
</reference>
<dbReference type="RefSeq" id="WP_171865336.1">
    <property type="nucleotide sequence ID" value="NZ_BPOR01000005.1"/>
</dbReference>
<dbReference type="AlphaFoldDB" id="A0AA42UBV5"/>
<dbReference type="InterPro" id="IPR010718">
    <property type="entry name" value="DUF1294"/>
</dbReference>
<feature type="transmembrane region" description="Helical" evidence="1">
    <location>
        <begin position="88"/>
        <end position="110"/>
    </location>
</feature>
<evidence type="ECO:0000256" key="1">
    <source>
        <dbReference type="SAM" id="Phobius"/>
    </source>
</evidence>